<keyword evidence="10 13" id="KW-0413">Isomerase</keyword>
<evidence type="ECO:0000259" key="15">
    <source>
        <dbReference type="PROSITE" id="PS51198"/>
    </source>
</evidence>
<gene>
    <name evidence="13" type="primary">addA</name>
    <name evidence="17" type="ORF">J2Z35_002680</name>
</gene>
<protein>
    <recommendedName>
        <fullName evidence="13">ATP-dependent helicase/nuclease subunit A</fullName>
        <ecNumber evidence="13">3.1.-.-</ecNumber>
        <ecNumber evidence="13">5.6.2.4</ecNumber>
    </recommendedName>
    <alternativeName>
        <fullName evidence="13">ATP-dependent helicase/nuclease AddA</fullName>
    </alternativeName>
    <alternativeName>
        <fullName evidence="13">DNA 3'-5' helicase AddA</fullName>
    </alternativeName>
</protein>
<dbReference type="Pfam" id="PF12705">
    <property type="entry name" value="PDDEXK_1"/>
    <property type="match status" value="1"/>
</dbReference>
<dbReference type="EC" id="5.6.2.4" evidence="13"/>
<keyword evidence="18" id="KW-1185">Reference proteome</keyword>
<evidence type="ECO:0000256" key="3">
    <source>
        <dbReference type="ARBA" id="ARBA00022763"/>
    </source>
</evidence>
<dbReference type="InterPro" id="IPR011335">
    <property type="entry name" value="Restrct_endonuc-II-like"/>
</dbReference>
<evidence type="ECO:0000313" key="18">
    <source>
        <dbReference type="Proteomes" id="UP001314903"/>
    </source>
</evidence>
<evidence type="ECO:0000256" key="7">
    <source>
        <dbReference type="ARBA" id="ARBA00022840"/>
    </source>
</evidence>
<dbReference type="PROSITE" id="PS51217">
    <property type="entry name" value="UVRD_HELICASE_CTER"/>
    <property type="match status" value="1"/>
</dbReference>
<dbReference type="InterPro" id="IPR000212">
    <property type="entry name" value="DNA_helicase_UvrD/REP"/>
</dbReference>
<dbReference type="EMBL" id="JAGGLI010000043">
    <property type="protein sequence ID" value="MBP2028842.1"/>
    <property type="molecule type" value="Genomic_DNA"/>
</dbReference>
<dbReference type="PANTHER" id="PTHR11070:SF48">
    <property type="entry name" value="ATP-DEPENDENT HELICASE_NUCLEASE SUBUNIT A"/>
    <property type="match status" value="1"/>
</dbReference>
<dbReference type="InterPro" id="IPR038726">
    <property type="entry name" value="PDDEXK_AddAB-type"/>
</dbReference>
<reference evidence="17 18" key="1">
    <citation type="submission" date="2021-03" db="EMBL/GenBank/DDBJ databases">
        <title>Genomic Encyclopedia of Type Strains, Phase IV (KMG-IV): sequencing the most valuable type-strain genomes for metagenomic binning, comparative biology and taxonomic classification.</title>
        <authorList>
            <person name="Goeker M."/>
        </authorList>
    </citation>
    <scope>NUCLEOTIDE SEQUENCE [LARGE SCALE GENOMIC DNA]</scope>
    <source>
        <strain evidence="17 18">DSM 27512</strain>
    </source>
</reference>
<comment type="function">
    <text evidence="13">The heterodimer acts as both an ATP-dependent DNA helicase and an ATP-dependent, dual-direction single-stranded exonuclease. Recognizes the chi site generating a DNA molecule suitable for the initiation of homologous recombination. The AddA nuclease domain is required for chi fragment generation; this subunit has the helicase and 3' -&gt; 5' nuclease activities.</text>
</comment>
<evidence type="ECO:0000256" key="10">
    <source>
        <dbReference type="ARBA" id="ARBA00023235"/>
    </source>
</evidence>
<dbReference type="CDD" id="cd17932">
    <property type="entry name" value="DEXQc_UvrD"/>
    <property type="match status" value="2"/>
</dbReference>
<evidence type="ECO:0000259" key="16">
    <source>
        <dbReference type="PROSITE" id="PS51217"/>
    </source>
</evidence>
<keyword evidence="6 13" id="KW-0269">Exonuclease</keyword>
<dbReference type="PANTHER" id="PTHR11070">
    <property type="entry name" value="UVRD / RECB / PCRA DNA HELICASE FAMILY MEMBER"/>
    <property type="match status" value="1"/>
</dbReference>
<dbReference type="InterPro" id="IPR011604">
    <property type="entry name" value="PDDEXK-like_dom_sf"/>
</dbReference>
<name>A0ABS4KM30_9FIRM</name>
<evidence type="ECO:0000256" key="14">
    <source>
        <dbReference type="PROSITE-ProRule" id="PRU00560"/>
    </source>
</evidence>
<keyword evidence="7 13" id="KW-0067">ATP-binding</keyword>
<sequence length="1178" mass="136425">MDWTNQQRMAIETRGKNLLVSAAAGSGKTAVLVQRIIDMITKEGVDVTSLLVVTFTNAAASEMKERIKNRLLDYIDTHPEDEIYIRKQLQNVPRANISTMHSFCMEILRRNFHIIDIDPSFRIASQTLVQILKSEAMSELMETKYEEEDEDFLSLVDSYGGKRGDQNIEALINMTYSFIQSQPYPLKWLEEKSEEFNIDENKFNESLWAKAIKEDITMKLEGARLAALEGIRLCNFEGGPKPYEEALRSDIDLIEDIETALNESLERYYSKISDVSFQRMKTISKKMKEDLDENLIIKVKDLRDSLIKKNGIEKLKKSASIRDFKRQIKELKDMYPLMKSLKETVGNFDRIYKEKKSHEGVLDFSDLEHYALNLLEDSRVRDDLRGKYKYIFFDEYQDSNIVQETIINHIKREDNLFLVGDVKQSIYRFRLADPTLFIEKYERFSKGEETVDMRLDLSENFRSRMEILEFANFIFRSLMSKELGEIDYDESAHLRPSMEFPKESSRVQMTVIESKSGEEAKEEDEDIESPELEAMYTAQKIKELIGKEHYNPKTKKYETIGYGDIVILMRSPSKAADAFGKIFKSQNIPCYVDYNSSYYDVMEIRLFLDLLKIIDNIEQDEAILSVMNSVIGGFEIEELIKIRIKTREGSFYKAVITYRDEENDEIANKINSFINKINRYSFVEKLKKLDEFLWYLMIDTNYYSYMGAMAGGKERQENLKSLLDKAKEFEDSASKGLFGFLRFIDKLLKDKGDTQEAKAISQSENLVRVMSIHKSKGLEFPVVFVCGLGKNFNQQDFKNDITFHKDLGLGPKYVNLELGTYNDSIAKTAIKIKLTNEMLSEELRILYVALTRPVDYLFMVGSVRSIEKVADEALKGDGKGYLFSKKNFLSWMLAAVARHKDGLPLRQASEKAIDDDEIKESNNPFVLNLVRKSDILEIKDKEENNKESMKALLKDYNYMPNKEILNEVKRRLEYVYPFESDVKVPPKTSVSQIVRDEALNLYAPLIIEKAPRFLEGKKAFTGARKGTVMHFVMQNLDIHKIKEKNDIINQINIFTVNELLTEEEAKAVDIDKILEFLESDIGKRLIESDLVKREVSFMLKKEKVIVSGIIDCCFEEKGRWVIIDYKTDYIGLSSPEEAASKYSRQLELYKEALMKSSGMDVAEGYIYLFDRGKGIRII</sequence>
<proteinExistence type="inferred from homology"/>
<keyword evidence="4 13" id="KW-0378">Hydrolase</keyword>
<evidence type="ECO:0000313" key="17">
    <source>
        <dbReference type="EMBL" id="MBP2028842.1"/>
    </source>
</evidence>
<comment type="cofactor">
    <cofactor evidence="13">
        <name>Mg(2+)</name>
        <dbReference type="ChEBI" id="CHEBI:18420"/>
    </cofactor>
</comment>
<keyword evidence="3 13" id="KW-0227">DNA damage</keyword>
<dbReference type="PROSITE" id="PS51198">
    <property type="entry name" value="UVRD_HELICASE_ATP_BIND"/>
    <property type="match status" value="1"/>
</dbReference>
<comment type="subunit">
    <text evidence="13">Heterodimer of AddA and AddB/RexB.</text>
</comment>
<dbReference type="GO" id="GO:0016787">
    <property type="term" value="F:hydrolase activity"/>
    <property type="evidence" value="ECO:0007669"/>
    <property type="project" value="UniProtKB-KW"/>
</dbReference>
<dbReference type="Proteomes" id="UP001314903">
    <property type="component" value="Unassembled WGS sequence"/>
</dbReference>
<comment type="catalytic activity">
    <reaction evidence="12 13">
        <text>ATP + H2O = ADP + phosphate + H(+)</text>
        <dbReference type="Rhea" id="RHEA:13065"/>
        <dbReference type="ChEBI" id="CHEBI:15377"/>
        <dbReference type="ChEBI" id="CHEBI:15378"/>
        <dbReference type="ChEBI" id="CHEBI:30616"/>
        <dbReference type="ChEBI" id="CHEBI:43474"/>
        <dbReference type="ChEBI" id="CHEBI:456216"/>
        <dbReference type="EC" id="5.6.2.4"/>
    </reaction>
</comment>
<keyword evidence="2 13" id="KW-0547">Nucleotide-binding</keyword>
<dbReference type="Gene3D" id="3.90.320.10">
    <property type="match status" value="1"/>
</dbReference>
<comment type="caution">
    <text evidence="17">The sequence shown here is derived from an EMBL/GenBank/DDBJ whole genome shotgun (WGS) entry which is preliminary data.</text>
</comment>
<dbReference type="NCBIfam" id="TIGR02785">
    <property type="entry name" value="addA_Gpos"/>
    <property type="match status" value="1"/>
</dbReference>
<keyword evidence="5 13" id="KW-0347">Helicase</keyword>
<dbReference type="Pfam" id="PF13361">
    <property type="entry name" value="UvrD_C"/>
    <property type="match status" value="1"/>
</dbReference>
<accession>A0ABS4KM30</accession>
<keyword evidence="8 13" id="KW-0238">DNA-binding</keyword>
<dbReference type="SUPFAM" id="SSF52540">
    <property type="entry name" value="P-loop containing nucleoside triphosphate hydrolases"/>
    <property type="match status" value="1"/>
</dbReference>
<organism evidence="17 18">
    <name type="scientific">Acetoanaerobium pronyense</name>
    <dbReference type="NCBI Taxonomy" id="1482736"/>
    <lineage>
        <taxon>Bacteria</taxon>
        <taxon>Bacillati</taxon>
        <taxon>Bacillota</taxon>
        <taxon>Clostridia</taxon>
        <taxon>Peptostreptococcales</taxon>
        <taxon>Filifactoraceae</taxon>
        <taxon>Acetoanaerobium</taxon>
    </lineage>
</organism>
<dbReference type="EC" id="3.1.-.-" evidence="13"/>
<dbReference type="SUPFAM" id="SSF52980">
    <property type="entry name" value="Restriction endonuclease-like"/>
    <property type="match status" value="1"/>
</dbReference>
<evidence type="ECO:0000256" key="6">
    <source>
        <dbReference type="ARBA" id="ARBA00022839"/>
    </source>
</evidence>
<evidence type="ECO:0000256" key="4">
    <source>
        <dbReference type="ARBA" id="ARBA00022801"/>
    </source>
</evidence>
<evidence type="ECO:0000256" key="12">
    <source>
        <dbReference type="ARBA" id="ARBA00048988"/>
    </source>
</evidence>
<keyword evidence="1 13" id="KW-0540">Nuclease</keyword>
<dbReference type="Pfam" id="PF00580">
    <property type="entry name" value="UvrD-helicase"/>
    <property type="match status" value="2"/>
</dbReference>
<evidence type="ECO:0000256" key="1">
    <source>
        <dbReference type="ARBA" id="ARBA00022722"/>
    </source>
</evidence>
<dbReference type="InterPro" id="IPR014152">
    <property type="entry name" value="AddA"/>
</dbReference>
<dbReference type="Gene3D" id="3.40.50.300">
    <property type="entry name" value="P-loop containing nucleotide triphosphate hydrolases"/>
    <property type="match status" value="4"/>
</dbReference>
<evidence type="ECO:0000256" key="8">
    <source>
        <dbReference type="ARBA" id="ARBA00023125"/>
    </source>
</evidence>
<dbReference type="InterPro" id="IPR014016">
    <property type="entry name" value="UvrD-like_ATP-bd"/>
</dbReference>
<keyword evidence="9 13" id="KW-0234">DNA repair</keyword>
<dbReference type="RefSeq" id="WP_209661901.1">
    <property type="nucleotide sequence ID" value="NZ_JAGGLI010000043.1"/>
</dbReference>
<evidence type="ECO:0000256" key="2">
    <source>
        <dbReference type="ARBA" id="ARBA00022741"/>
    </source>
</evidence>
<feature type="binding site" evidence="14">
    <location>
        <begin position="22"/>
        <end position="29"/>
    </location>
    <ligand>
        <name>ATP</name>
        <dbReference type="ChEBI" id="CHEBI:30616"/>
    </ligand>
</feature>
<evidence type="ECO:0000256" key="5">
    <source>
        <dbReference type="ARBA" id="ARBA00022806"/>
    </source>
</evidence>
<comment type="similarity">
    <text evidence="13">Belongs to the helicase family. AddA subfamily.</text>
</comment>
<evidence type="ECO:0000256" key="11">
    <source>
        <dbReference type="ARBA" id="ARBA00034617"/>
    </source>
</evidence>
<dbReference type="HAMAP" id="MF_01451">
    <property type="entry name" value="AddA"/>
    <property type="match status" value="1"/>
</dbReference>
<feature type="domain" description="UvrD-like helicase ATP-binding" evidence="15">
    <location>
        <begin position="1"/>
        <end position="464"/>
    </location>
</feature>
<dbReference type="InterPro" id="IPR027417">
    <property type="entry name" value="P-loop_NTPase"/>
</dbReference>
<evidence type="ECO:0000256" key="13">
    <source>
        <dbReference type="HAMAP-Rule" id="MF_01451"/>
    </source>
</evidence>
<dbReference type="InterPro" id="IPR014017">
    <property type="entry name" value="DNA_helicase_UvrD-like_C"/>
</dbReference>
<evidence type="ECO:0000256" key="9">
    <source>
        <dbReference type="ARBA" id="ARBA00023204"/>
    </source>
</evidence>
<dbReference type="GO" id="GO:0003678">
    <property type="term" value="F:DNA helicase activity"/>
    <property type="evidence" value="ECO:0007669"/>
    <property type="project" value="UniProtKB-EC"/>
</dbReference>
<comment type="catalytic activity">
    <reaction evidence="11 13">
        <text>Couples ATP hydrolysis with the unwinding of duplex DNA by translocating in the 3'-5' direction.</text>
        <dbReference type="EC" id="5.6.2.4"/>
    </reaction>
</comment>
<feature type="domain" description="UvrD-like helicase C-terminal" evidence="16">
    <location>
        <begin position="491"/>
        <end position="777"/>
    </location>
</feature>